<keyword evidence="4 8" id="KW-0378">Hydrolase</keyword>
<dbReference type="SUPFAM" id="SSF143081">
    <property type="entry name" value="BB1717-like"/>
    <property type="match status" value="1"/>
</dbReference>
<evidence type="ECO:0000256" key="5">
    <source>
        <dbReference type="ARBA" id="ARBA00023124"/>
    </source>
</evidence>
<proteinExistence type="inferred from homology"/>
<dbReference type="OrthoDB" id="9782620at2"/>
<organism evidence="9 10">
    <name type="scientific">Methylocella silvestris</name>
    <dbReference type="NCBI Taxonomy" id="199596"/>
    <lineage>
        <taxon>Bacteria</taxon>
        <taxon>Pseudomonadati</taxon>
        <taxon>Pseudomonadota</taxon>
        <taxon>Alphaproteobacteria</taxon>
        <taxon>Hyphomicrobiales</taxon>
        <taxon>Beijerinckiaceae</taxon>
        <taxon>Methylocella</taxon>
    </lineage>
</organism>
<sequence>MCNLYSITRGQEAMRRLFRIGRDLTGNLAPMPGVFPDTMAPIVRIAPDGERELTMMRWGFPPPPNLGKVPVTNVRNTASPYWRAWLKAEWRCLVPATSFCEWTDSRPKVTHWFALDESRPVFCFAGIWRLWTGERKGETREHRLFSFLTTEANDIVRPIHAKAMPVLLTTPEEWDAWLSAPVAEALALQRPLPNDSLRIVAKGEKSDSDLA</sequence>
<keyword evidence="2 8" id="KW-0645">Protease</keyword>
<comment type="similarity">
    <text evidence="1 8">Belongs to the SOS response-associated peptidase family.</text>
</comment>
<evidence type="ECO:0000256" key="2">
    <source>
        <dbReference type="ARBA" id="ARBA00022670"/>
    </source>
</evidence>
<dbReference type="PANTHER" id="PTHR13604:SF0">
    <property type="entry name" value="ABASIC SITE PROCESSING PROTEIN HMCES"/>
    <property type="match status" value="1"/>
</dbReference>
<dbReference type="GO" id="GO:0106300">
    <property type="term" value="P:protein-DNA covalent cross-linking repair"/>
    <property type="evidence" value="ECO:0007669"/>
    <property type="project" value="InterPro"/>
</dbReference>
<dbReference type="EC" id="3.4.-.-" evidence="8"/>
<evidence type="ECO:0000256" key="8">
    <source>
        <dbReference type="RuleBase" id="RU364100"/>
    </source>
</evidence>
<keyword evidence="6" id="KW-0238">DNA-binding</keyword>
<accession>A0A2J7TJN6</accession>
<keyword evidence="7" id="KW-0456">Lyase</keyword>
<reference evidence="9 10" key="1">
    <citation type="submission" date="2017-10" db="EMBL/GenBank/DDBJ databases">
        <title>Genome announcement of Methylocella silvestris TVC from permafrost.</title>
        <authorList>
            <person name="Wang J."/>
            <person name="Geng K."/>
            <person name="Ul-Haque F."/>
            <person name="Crombie A.T."/>
            <person name="Street L.E."/>
            <person name="Wookey P.A."/>
            <person name="Murrell J.C."/>
            <person name="Pratscher J."/>
        </authorList>
    </citation>
    <scope>NUCLEOTIDE SEQUENCE [LARGE SCALE GENOMIC DNA]</scope>
    <source>
        <strain evidence="9 10">TVC</strain>
    </source>
</reference>
<dbReference type="InterPro" id="IPR036590">
    <property type="entry name" value="SRAP-like"/>
</dbReference>
<dbReference type="EMBL" id="PDZR01000003">
    <property type="protein sequence ID" value="PNG26988.1"/>
    <property type="molecule type" value="Genomic_DNA"/>
</dbReference>
<dbReference type="GO" id="GO:0006508">
    <property type="term" value="P:proteolysis"/>
    <property type="evidence" value="ECO:0007669"/>
    <property type="project" value="UniProtKB-KW"/>
</dbReference>
<keyword evidence="5" id="KW-0190">Covalent protein-DNA linkage</keyword>
<evidence type="ECO:0000256" key="7">
    <source>
        <dbReference type="ARBA" id="ARBA00023239"/>
    </source>
</evidence>
<dbReference type="Gene3D" id="3.90.1680.20">
    <property type="match status" value="2"/>
</dbReference>
<comment type="caution">
    <text evidence="9">The sequence shown here is derived from an EMBL/GenBank/DDBJ whole genome shotgun (WGS) entry which is preliminary data.</text>
</comment>
<dbReference type="GO" id="GO:0008233">
    <property type="term" value="F:peptidase activity"/>
    <property type="evidence" value="ECO:0007669"/>
    <property type="project" value="UniProtKB-KW"/>
</dbReference>
<evidence type="ECO:0000313" key="9">
    <source>
        <dbReference type="EMBL" id="PNG26988.1"/>
    </source>
</evidence>
<dbReference type="AlphaFoldDB" id="A0A2J7TJN6"/>
<keyword evidence="3" id="KW-0227">DNA damage</keyword>
<protein>
    <recommendedName>
        <fullName evidence="8">Abasic site processing protein</fullName>
        <ecNumber evidence="8">3.4.-.-</ecNumber>
    </recommendedName>
</protein>
<dbReference type="GO" id="GO:0003697">
    <property type="term" value="F:single-stranded DNA binding"/>
    <property type="evidence" value="ECO:0007669"/>
    <property type="project" value="InterPro"/>
</dbReference>
<gene>
    <name evidence="9" type="ORF">CR492_04610</name>
</gene>
<evidence type="ECO:0000256" key="3">
    <source>
        <dbReference type="ARBA" id="ARBA00022763"/>
    </source>
</evidence>
<dbReference type="Proteomes" id="UP000236286">
    <property type="component" value="Unassembled WGS sequence"/>
</dbReference>
<dbReference type="RefSeq" id="WP_102842578.1">
    <property type="nucleotide sequence ID" value="NZ_PDZR01000003.1"/>
</dbReference>
<dbReference type="Pfam" id="PF02586">
    <property type="entry name" value="SRAP"/>
    <property type="match status" value="1"/>
</dbReference>
<dbReference type="GO" id="GO:0016829">
    <property type="term" value="F:lyase activity"/>
    <property type="evidence" value="ECO:0007669"/>
    <property type="project" value="UniProtKB-KW"/>
</dbReference>
<dbReference type="InterPro" id="IPR003738">
    <property type="entry name" value="SRAP"/>
</dbReference>
<name>A0A2J7TJN6_METSI</name>
<evidence type="ECO:0000313" key="10">
    <source>
        <dbReference type="Proteomes" id="UP000236286"/>
    </source>
</evidence>
<dbReference type="PANTHER" id="PTHR13604">
    <property type="entry name" value="DC12-RELATED"/>
    <property type="match status" value="1"/>
</dbReference>
<evidence type="ECO:0000256" key="6">
    <source>
        <dbReference type="ARBA" id="ARBA00023125"/>
    </source>
</evidence>
<evidence type="ECO:0000256" key="4">
    <source>
        <dbReference type="ARBA" id="ARBA00022801"/>
    </source>
</evidence>
<evidence type="ECO:0000256" key="1">
    <source>
        <dbReference type="ARBA" id="ARBA00008136"/>
    </source>
</evidence>